<dbReference type="GO" id="GO:0003990">
    <property type="term" value="F:acetylcholinesterase activity"/>
    <property type="evidence" value="ECO:0007669"/>
    <property type="project" value="TreeGrafter"/>
</dbReference>
<feature type="active site" description="Charge relay system" evidence="5">
    <location>
        <position position="346"/>
    </location>
</feature>
<evidence type="ECO:0000256" key="4">
    <source>
        <dbReference type="ARBA" id="ARBA00023157"/>
    </source>
</evidence>
<dbReference type="PROSITE" id="PS00122">
    <property type="entry name" value="CARBOXYLESTERASE_B_1"/>
    <property type="match status" value="1"/>
</dbReference>
<keyword evidence="2" id="KW-0719">Serine esterase</keyword>
<dbReference type="Gene3D" id="3.40.50.1820">
    <property type="entry name" value="alpha/beta hydrolase"/>
    <property type="match status" value="1"/>
</dbReference>
<dbReference type="AlphaFoldDB" id="A0A913ZB71"/>
<keyword evidence="6" id="KW-0732">Signal</keyword>
<feature type="domain" description="Carboxylesterase type B" evidence="7">
    <location>
        <begin position="28"/>
        <end position="562"/>
    </location>
</feature>
<dbReference type="OMA" id="EALGCAN"/>
<dbReference type="Proteomes" id="UP000887568">
    <property type="component" value="Unplaced"/>
</dbReference>
<evidence type="ECO:0000256" key="5">
    <source>
        <dbReference type="PIRSR" id="PIRSR600997-1"/>
    </source>
</evidence>
<dbReference type="InterPro" id="IPR000997">
    <property type="entry name" value="Cholinesterase"/>
</dbReference>
<dbReference type="Pfam" id="PF00135">
    <property type="entry name" value="COesterase"/>
    <property type="match status" value="1"/>
</dbReference>
<dbReference type="EnsemblMetazoa" id="XM_038192212.1">
    <property type="protein sequence ID" value="XP_038048140.1"/>
    <property type="gene ID" value="LOC119722165"/>
</dbReference>
<feature type="signal peptide" evidence="6">
    <location>
        <begin position="1"/>
        <end position="26"/>
    </location>
</feature>
<dbReference type="InterPro" id="IPR029058">
    <property type="entry name" value="AB_hydrolase_fold"/>
</dbReference>
<dbReference type="SUPFAM" id="SSF53474">
    <property type="entry name" value="alpha/beta-Hydrolases"/>
    <property type="match status" value="1"/>
</dbReference>
<evidence type="ECO:0000313" key="9">
    <source>
        <dbReference type="Proteomes" id="UP000887568"/>
    </source>
</evidence>
<evidence type="ECO:0000313" key="8">
    <source>
        <dbReference type="EnsemblMetazoa" id="XP_038048140.1"/>
    </source>
</evidence>
<sequence>MSRHTFFVFLLGKSLIVLSFLVAVTTSQPRVTVEQGVIEGTTETFMEDEFTGAGGTKVDVFKGIPFAEPPLGELRFKPPVQKTAWSGVFDATYLRPACLQDPFYAYTLGFEMDEDCLQLNIFAPNQRVAGGAAVMVWIHGGGFTFGSAVQRVYNGLPLAAVGDVIIVTVNYRLGVFGFLSTDDEASPGNIAMLDNVMALKWVQQNIEAFGGDKQRVTIFGESAGAVNVGFLVLSEMAKGLFSQAIIESGGSISQEVGPLTEDGDKVLRERAFQLGETVGCSTSDSAALITCLQDVDGNDLIQAQLAVYDRMYPNVDGTFLTMTPLEAYASGTYNHVPMLIGTNRDEGTLFFAFNPLFVEYLTDKNPPFVNRTLFDALVVYTFKLFDLYDKAVFDAAEMKYIDWSQAEYEAADYFHSMVEFSGDWLFTCNVDKLARLHSTKDKVYRYLMPHVPTVSYYKFQGVQPGWVGAGHAEELPFVFGAAFVPGNPSVNLTNDEKVLSVNFMKLWTNFAKSGNPSKESPNSPPILEYIWPVFSSPGLEYKVLDLNLSSSRALKSDQCYFWNNYVEDLRAMLEDRNGVDSGVSSEWTGGLLAILATLFQCLCLVFSK</sequence>
<proteinExistence type="inferred from homology"/>
<feature type="active site" description="Charge relay system" evidence="5">
    <location>
        <position position="471"/>
    </location>
</feature>
<evidence type="ECO:0000259" key="7">
    <source>
        <dbReference type="Pfam" id="PF00135"/>
    </source>
</evidence>
<dbReference type="GO" id="GO:0019695">
    <property type="term" value="P:choline metabolic process"/>
    <property type="evidence" value="ECO:0007669"/>
    <property type="project" value="TreeGrafter"/>
</dbReference>
<keyword evidence="4" id="KW-1015">Disulfide bond</keyword>
<dbReference type="InterPro" id="IPR050654">
    <property type="entry name" value="AChE-related_enzymes"/>
</dbReference>
<evidence type="ECO:0000256" key="6">
    <source>
        <dbReference type="RuleBase" id="RU361235"/>
    </source>
</evidence>
<name>A0A913ZB71_PATMI</name>
<protein>
    <recommendedName>
        <fullName evidence="6">Carboxylic ester hydrolase</fullName>
        <ecNumber evidence="6">3.1.1.-</ecNumber>
    </recommendedName>
</protein>
<accession>A0A913ZB71</accession>
<dbReference type="CDD" id="cd00312">
    <property type="entry name" value="Esterase_lipase"/>
    <property type="match status" value="1"/>
</dbReference>
<evidence type="ECO:0000256" key="2">
    <source>
        <dbReference type="ARBA" id="ARBA00022487"/>
    </source>
</evidence>
<dbReference type="GO" id="GO:0005615">
    <property type="term" value="C:extracellular space"/>
    <property type="evidence" value="ECO:0007669"/>
    <property type="project" value="TreeGrafter"/>
</dbReference>
<dbReference type="InterPro" id="IPR019826">
    <property type="entry name" value="Carboxylesterase_B_AS"/>
</dbReference>
<comment type="similarity">
    <text evidence="1 6">Belongs to the type-B carboxylesterase/lipase family.</text>
</comment>
<dbReference type="PANTHER" id="PTHR43918:SF4">
    <property type="entry name" value="CARBOXYLIC ESTER HYDROLASE"/>
    <property type="match status" value="1"/>
</dbReference>
<feature type="chain" id="PRO_5038156922" description="Carboxylic ester hydrolase" evidence="6">
    <location>
        <begin position="27"/>
        <end position="608"/>
    </location>
</feature>
<organism evidence="8 9">
    <name type="scientific">Patiria miniata</name>
    <name type="common">Bat star</name>
    <name type="synonym">Asterina miniata</name>
    <dbReference type="NCBI Taxonomy" id="46514"/>
    <lineage>
        <taxon>Eukaryota</taxon>
        <taxon>Metazoa</taxon>
        <taxon>Echinodermata</taxon>
        <taxon>Eleutherozoa</taxon>
        <taxon>Asterozoa</taxon>
        <taxon>Asteroidea</taxon>
        <taxon>Valvatacea</taxon>
        <taxon>Valvatida</taxon>
        <taxon>Asterinidae</taxon>
        <taxon>Patiria</taxon>
    </lineage>
</organism>
<dbReference type="PRINTS" id="PR00878">
    <property type="entry name" value="CHOLNESTRASE"/>
</dbReference>
<evidence type="ECO:0000256" key="1">
    <source>
        <dbReference type="ARBA" id="ARBA00005964"/>
    </source>
</evidence>
<dbReference type="PANTHER" id="PTHR43918">
    <property type="entry name" value="ACETYLCHOLINESTERASE"/>
    <property type="match status" value="1"/>
</dbReference>
<reference evidence="8" key="1">
    <citation type="submission" date="2022-11" db="UniProtKB">
        <authorList>
            <consortium name="EnsemblMetazoa"/>
        </authorList>
    </citation>
    <scope>IDENTIFICATION</scope>
</reference>
<keyword evidence="3 6" id="KW-0378">Hydrolase</keyword>
<dbReference type="GeneID" id="119722165"/>
<dbReference type="EC" id="3.1.1.-" evidence="6"/>
<dbReference type="OrthoDB" id="3200163at2759"/>
<dbReference type="InterPro" id="IPR002018">
    <property type="entry name" value="CarbesteraseB"/>
</dbReference>
<dbReference type="GO" id="GO:0006581">
    <property type="term" value="P:acetylcholine catabolic process"/>
    <property type="evidence" value="ECO:0007669"/>
    <property type="project" value="TreeGrafter"/>
</dbReference>
<feature type="active site" description="Acyl-ester intermediate" evidence="5">
    <location>
        <position position="222"/>
    </location>
</feature>
<dbReference type="RefSeq" id="XP_038048140.1">
    <property type="nucleotide sequence ID" value="XM_038192212.1"/>
</dbReference>
<keyword evidence="9" id="KW-1185">Reference proteome</keyword>
<dbReference type="FunFam" id="3.40.50.1820:FF:000128">
    <property type="entry name" value="Carboxylic ester hydrolase"/>
    <property type="match status" value="1"/>
</dbReference>
<dbReference type="GO" id="GO:0005886">
    <property type="term" value="C:plasma membrane"/>
    <property type="evidence" value="ECO:0007669"/>
    <property type="project" value="TreeGrafter"/>
</dbReference>
<evidence type="ECO:0000256" key="3">
    <source>
        <dbReference type="ARBA" id="ARBA00022801"/>
    </source>
</evidence>